<dbReference type="EMBL" id="BMCI01000002">
    <property type="protein sequence ID" value="GGC49764.1"/>
    <property type="molecule type" value="Genomic_DNA"/>
</dbReference>
<proteinExistence type="predicted"/>
<protein>
    <submittedName>
        <fullName evidence="1">Uncharacterized protein</fullName>
    </submittedName>
</protein>
<gene>
    <name evidence="1" type="ORF">GCM10007209_09280</name>
</gene>
<dbReference type="Proteomes" id="UP000646833">
    <property type="component" value="Unassembled WGS sequence"/>
</dbReference>
<dbReference type="AlphaFoldDB" id="A0A830DNM4"/>
<sequence>MIPMSNGLAQWLPYKQNWERVLGKLPAAGQTWRVRQTNLDRHVPTILEGYGVIEIVERDTRNGHVWRTTHSGAEQVEASLRKHTDADEILVTVQTDEEGENYQLQAFA</sequence>
<evidence type="ECO:0000313" key="2">
    <source>
        <dbReference type="Proteomes" id="UP000646833"/>
    </source>
</evidence>
<accession>A0A830DNM4</accession>
<reference evidence="1" key="1">
    <citation type="journal article" date="2014" name="Int. J. Syst. Evol. Microbiol.">
        <title>Complete genome sequence of Corynebacterium casei LMG S-19264T (=DSM 44701T), isolated from a smear-ripened cheese.</title>
        <authorList>
            <consortium name="US DOE Joint Genome Institute (JGI-PGF)"/>
            <person name="Walter F."/>
            <person name="Albersmeier A."/>
            <person name="Kalinowski J."/>
            <person name="Ruckert C."/>
        </authorList>
    </citation>
    <scope>NUCLEOTIDE SEQUENCE</scope>
    <source>
        <strain evidence="1">CCM 7217</strain>
    </source>
</reference>
<reference evidence="1" key="2">
    <citation type="submission" date="2020-09" db="EMBL/GenBank/DDBJ databases">
        <authorList>
            <person name="Sun Q."/>
            <person name="Sedlacek I."/>
        </authorList>
    </citation>
    <scope>NUCLEOTIDE SEQUENCE</scope>
    <source>
        <strain evidence="1">CCM 7217</strain>
    </source>
</reference>
<name>A0A830DNM4_9EURY</name>
<organism evidence="1 2">
    <name type="scientific">Haloferax sulfurifontis</name>
    <dbReference type="NCBI Taxonomy" id="255616"/>
    <lineage>
        <taxon>Archaea</taxon>
        <taxon>Methanobacteriati</taxon>
        <taxon>Methanobacteriota</taxon>
        <taxon>Stenosarchaea group</taxon>
        <taxon>Halobacteria</taxon>
        <taxon>Halobacteriales</taxon>
        <taxon>Haloferacaceae</taxon>
        <taxon>Haloferax</taxon>
    </lineage>
</organism>
<evidence type="ECO:0000313" key="1">
    <source>
        <dbReference type="EMBL" id="GGC49764.1"/>
    </source>
</evidence>
<comment type="caution">
    <text evidence="1">The sequence shown here is derived from an EMBL/GenBank/DDBJ whole genome shotgun (WGS) entry which is preliminary data.</text>
</comment>